<evidence type="ECO:0000256" key="8">
    <source>
        <dbReference type="RuleBase" id="RU363032"/>
    </source>
</evidence>
<evidence type="ECO:0000313" key="10">
    <source>
        <dbReference type="EMBL" id="APD91619.1"/>
    </source>
</evidence>
<dbReference type="InterPro" id="IPR000515">
    <property type="entry name" value="MetI-like"/>
</dbReference>
<accession>A0AAC9JD19</accession>
<reference evidence="10 11" key="1">
    <citation type="submission" date="2016-11" db="EMBL/GenBank/DDBJ databases">
        <title>Networking in microbes: conjugative elements and plasmids in the genus Alteromonas.</title>
        <authorList>
            <person name="Lopez-Perez M."/>
            <person name="Ramon-Marco N."/>
            <person name="Rodriguez-Valera F."/>
        </authorList>
    </citation>
    <scope>NUCLEOTIDE SEQUENCE [LARGE SCALE GENOMIC DNA]</scope>
    <source>
        <strain evidence="10 11">CP48</strain>
    </source>
</reference>
<dbReference type="InterPro" id="IPR035906">
    <property type="entry name" value="MetI-like_sf"/>
</dbReference>
<dbReference type="Pfam" id="PF00528">
    <property type="entry name" value="BPD_transp_1"/>
    <property type="match status" value="2"/>
</dbReference>
<feature type="domain" description="ABC transmembrane type-1" evidence="9">
    <location>
        <begin position="286"/>
        <end position="474"/>
    </location>
</feature>
<evidence type="ECO:0000256" key="4">
    <source>
        <dbReference type="ARBA" id="ARBA00022519"/>
    </source>
</evidence>
<feature type="transmembrane region" description="Helical" evidence="8">
    <location>
        <begin position="63"/>
        <end position="85"/>
    </location>
</feature>
<feature type="transmembrane region" description="Helical" evidence="8">
    <location>
        <begin position="294"/>
        <end position="313"/>
    </location>
</feature>
<dbReference type="EMBL" id="CP018024">
    <property type="protein sequence ID" value="APD91619.1"/>
    <property type="molecule type" value="Genomic_DNA"/>
</dbReference>
<keyword evidence="3" id="KW-1003">Cell membrane</keyword>
<feature type="domain" description="ABC transmembrane type-1" evidence="9">
    <location>
        <begin position="28"/>
        <end position="224"/>
    </location>
</feature>
<feature type="transmembrane region" description="Helical" evidence="8">
    <location>
        <begin position="325"/>
        <end position="344"/>
    </location>
</feature>
<evidence type="ECO:0000313" key="11">
    <source>
        <dbReference type="Proteomes" id="UP000182101"/>
    </source>
</evidence>
<dbReference type="GO" id="GO:0005886">
    <property type="term" value="C:plasma membrane"/>
    <property type="evidence" value="ECO:0007669"/>
    <property type="project" value="UniProtKB-SubCell"/>
</dbReference>
<comment type="similarity">
    <text evidence="8">Belongs to the binding-protein-dependent transport system permease family.</text>
</comment>
<comment type="subcellular location">
    <subcellularLocation>
        <location evidence="1">Cell inner membrane</location>
        <topology evidence="1">Multi-pass membrane protein</topology>
    </subcellularLocation>
    <subcellularLocation>
        <location evidence="8">Cell membrane</location>
        <topology evidence="8">Multi-pass membrane protein</topology>
    </subcellularLocation>
</comment>
<dbReference type="AlphaFoldDB" id="A0AAC9JD19"/>
<evidence type="ECO:0000256" key="2">
    <source>
        <dbReference type="ARBA" id="ARBA00022448"/>
    </source>
</evidence>
<feature type="transmembrane region" description="Helical" evidence="8">
    <location>
        <begin position="452"/>
        <end position="475"/>
    </location>
</feature>
<feature type="transmembrane region" description="Helical" evidence="8">
    <location>
        <begin position="160"/>
        <end position="180"/>
    </location>
</feature>
<proteinExistence type="inferred from homology"/>
<keyword evidence="6 8" id="KW-1133">Transmembrane helix</keyword>
<evidence type="ECO:0000256" key="6">
    <source>
        <dbReference type="ARBA" id="ARBA00022989"/>
    </source>
</evidence>
<name>A0AAC9JD19_9ALTE</name>
<organism evidence="10 11">
    <name type="scientific">Alteromonas mediterranea</name>
    <dbReference type="NCBI Taxonomy" id="314275"/>
    <lineage>
        <taxon>Bacteria</taxon>
        <taxon>Pseudomonadati</taxon>
        <taxon>Pseudomonadota</taxon>
        <taxon>Gammaproteobacteria</taxon>
        <taxon>Alteromonadales</taxon>
        <taxon>Alteromonadaceae</taxon>
        <taxon>Alteromonas/Salinimonas group</taxon>
        <taxon>Alteromonas</taxon>
    </lineage>
</organism>
<sequence length="491" mass="52684">MALLPVGVLFSLAQDSAQLFDTHNLRVLGNTVSLVVLTIIGSVLIGVPLAFLTAYVQMPFKRFWLILLAAPLALPSYIGAFAMYFSFGRGGEIENILGITTPPISGLWGSALVMSLYTYPFVMMTTRSSLLSLDASLVNAARTLGLSLGASLWRVVLPRVVNSVAAGALLAALYALSDFGTPAIMGFDTFTRVIFVEYNAFGLSQAAMLSLQLMVIVGLILFIESRISGASERPGRHLSLFPGRWQRNLMLLATMPIVLLAIVLPLAIFTLWLIREGTGGFELSYAWNSAHASFIAAVVAVLLAIPVAHAAIAGKAGRVMERITYFGFGVPGIVMGTALVYVGLKYLPALYQTLSLLVMAYVLRFIPLAVGSVRSTAENIDSGLVKAARVLGASPREAFMRITLPLTLRGMIAGAALVFLEAMRELPATLMLGPTGFETLATYMWRVYEAGYFGRAAVPGLLLVLLSGVGLILMLSGEKKAQFTVTEDERS</sequence>
<dbReference type="Gene3D" id="1.10.3720.10">
    <property type="entry name" value="MetI-like"/>
    <property type="match status" value="2"/>
</dbReference>
<evidence type="ECO:0000256" key="5">
    <source>
        <dbReference type="ARBA" id="ARBA00022692"/>
    </source>
</evidence>
<evidence type="ECO:0000256" key="3">
    <source>
        <dbReference type="ARBA" id="ARBA00022475"/>
    </source>
</evidence>
<dbReference type="PROSITE" id="PS50928">
    <property type="entry name" value="ABC_TM1"/>
    <property type="match status" value="2"/>
</dbReference>
<feature type="transmembrane region" description="Helical" evidence="8">
    <location>
        <begin position="105"/>
        <end position="122"/>
    </location>
</feature>
<keyword evidence="7 8" id="KW-0472">Membrane</keyword>
<dbReference type="SUPFAM" id="SSF161098">
    <property type="entry name" value="MetI-like"/>
    <property type="match status" value="2"/>
</dbReference>
<evidence type="ECO:0000256" key="7">
    <source>
        <dbReference type="ARBA" id="ARBA00023136"/>
    </source>
</evidence>
<gene>
    <name evidence="10" type="ORF">BM524_00760</name>
</gene>
<feature type="transmembrane region" description="Helical" evidence="8">
    <location>
        <begin position="200"/>
        <end position="223"/>
    </location>
</feature>
<dbReference type="Proteomes" id="UP000182101">
    <property type="component" value="Chromosome"/>
</dbReference>
<dbReference type="GO" id="GO:0055085">
    <property type="term" value="P:transmembrane transport"/>
    <property type="evidence" value="ECO:0007669"/>
    <property type="project" value="InterPro"/>
</dbReference>
<protein>
    <submittedName>
        <fullName evidence="10">ABC transporter permease</fullName>
    </submittedName>
</protein>
<keyword evidence="2 8" id="KW-0813">Transport</keyword>
<dbReference type="PANTHER" id="PTHR43357">
    <property type="entry name" value="INNER MEMBRANE ABC TRANSPORTER PERMEASE PROTEIN YDCV"/>
    <property type="match status" value="1"/>
</dbReference>
<evidence type="ECO:0000256" key="1">
    <source>
        <dbReference type="ARBA" id="ARBA00004429"/>
    </source>
</evidence>
<dbReference type="CDD" id="cd06261">
    <property type="entry name" value="TM_PBP2"/>
    <property type="match status" value="2"/>
</dbReference>
<feature type="transmembrane region" description="Helical" evidence="8">
    <location>
        <begin position="356"/>
        <end position="377"/>
    </location>
</feature>
<keyword evidence="4" id="KW-0997">Cell inner membrane</keyword>
<feature type="transmembrane region" description="Helical" evidence="8">
    <location>
        <begin position="33"/>
        <end position="56"/>
    </location>
</feature>
<evidence type="ECO:0000259" key="9">
    <source>
        <dbReference type="PROSITE" id="PS50928"/>
    </source>
</evidence>
<dbReference type="PANTHER" id="PTHR43357:SF3">
    <property type="entry name" value="FE(3+)-TRANSPORT SYSTEM PERMEASE PROTEIN FBPB 2"/>
    <property type="match status" value="1"/>
</dbReference>
<feature type="transmembrane region" description="Helical" evidence="8">
    <location>
        <begin position="398"/>
        <end position="420"/>
    </location>
</feature>
<feature type="transmembrane region" description="Helical" evidence="8">
    <location>
        <begin position="249"/>
        <end position="274"/>
    </location>
</feature>
<keyword evidence="5 8" id="KW-0812">Transmembrane</keyword>